<evidence type="ECO:0000313" key="1">
    <source>
        <dbReference type="EMBL" id="NFD87547.1"/>
    </source>
</evidence>
<gene>
    <name evidence="1" type="ORF">FCV13_05855</name>
    <name evidence="2" type="ORF">FDF67_04335</name>
</gene>
<name>A0A6G4D9B1_CLOBO</name>
<dbReference type="EMBL" id="SXDK01000004">
    <property type="protein sequence ID" value="NFU59440.1"/>
    <property type="molecule type" value="Genomic_DNA"/>
</dbReference>
<protein>
    <submittedName>
        <fullName evidence="1">Uncharacterized protein</fullName>
    </submittedName>
</protein>
<dbReference type="Proteomes" id="UP000785180">
    <property type="component" value="Unassembled WGS sequence"/>
</dbReference>
<reference evidence="1" key="1">
    <citation type="submission" date="2019-04" db="EMBL/GenBank/DDBJ databases">
        <title>Genome sequencing of Clostridium botulinum Groups I-IV and Clostridium butyricum.</title>
        <authorList>
            <person name="Brunt J."/>
            <person name="Van Vliet A.H.M."/>
            <person name="Stringer S.C."/>
            <person name="Carter A.T."/>
            <person name="Peck M.W."/>
        </authorList>
    </citation>
    <scope>NUCLEOTIDE SEQUENCE</scope>
    <source>
        <strain evidence="2">7221C</strain>
        <strain evidence="1">Colworth BL165</strain>
    </source>
</reference>
<dbReference type="RefSeq" id="WP_015978966.1">
    <property type="nucleotide sequence ID" value="NZ_CP063817.1"/>
</dbReference>
<proteinExistence type="predicted"/>
<evidence type="ECO:0000313" key="2">
    <source>
        <dbReference type="EMBL" id="NFU59440.1"/>
    </source>
</evidence>
<dbReference type="AlphaFoldDB" id="A0A6G4D9B1"/>
<sequence length="76" mass="9314">MLENVKIQDKEKLKLHCKKLKQFQKEMRYIDMKNIDELQEEYVTYLKKNRPNATLSEMDAISEVFEFMRNKIKQDN</sequence>
<comment type="caution">
    <text evidence="1">The sequence shown here is derived from an EMBL/GenBank/DDBJ whole genome shotgun (WGS) entry which is preliminary data.</text>
</comment>
<organism evidence="1">
    <name type="scientific">Clostridium botulinum</name>
    <dbReference type="NCBI Taxonomy" id="1491"/>
    <lineage>
        <taxon>Bacteria</taxon>
        <taxon>Bacillati</taxon>
        <taxon>Bacillota</taxon>
        <taxon>Clostridia</taxon>
        <taxon>Eubacteriales</taxon>
        <taxon>Clostridiaceae</taxon>
        <taxon>Clostridium</taxon>
    </lineage>
</organism>
<dbReference type="EMBL" id="SWNS01000004">
    <property type="protein sequence ID" value="NFD87547.1"/>
    <property type="molecule type" value="Genomic_DNA"/>
</dbReference>
<accession>A0A6G4D9B1</accession>